<dbReference type="AlphaFoldDB" id="A0A0C9XFC1"/>
<dbReference type="EMBL" id="KN838776">
    <property type="protein sequence ID" value="KIJ94857.1"/>
    <property type="molecule type" value="Genomic_DNA"/>
</dbReference>
<keyword evidence="2" id="KW-1185">Reference proteome</keyword>
<name>A0A0C9XFC1_9AGAR</name>
<organism evidence="1 2">
    <name type="scientific">Laccaria amethystina LaAM-08-1</name>
    <dbReference type="NCBI Taxonomy" id="1095629"/>
    <lineage>
        <taxon>Eukaryota</taxon>
        <taxon>Fungi</taxon>
        <taxon>Dikarya</taxon>
        <taxon>Basidiomycota</taxon>
        <taxon>Agaricomycotina</taxon>
        <taxon>Agaricomycetes</taxon>
        <taxon>Agaricomycetidae</taxon>
        <taxon>Agaricales</taxon>
        <taxon>Agaricineae</taxon>
        <taxon>Hydnangiaceae</taxon>
        <taxon>Laccaria</taxon>
    </lineage>
</organism>
<dbReference type="HOGENOM" id="CLU_3106730_0_0_1"/>
<dbReference type="Proteomes" id="UP000054477">
    <property type="component" value="Unassembled WGS sequence"/>
</dbReference>
<gene>
    <name evidence="1" type="ORF">K443DRAFT_347580</name>
</gene>
<evidence type="ECO:0000313" key="1">
    <source>
        <dbReference type="EMBL" id="KIJ94857.1"/>
    </source>
</evidence>
<proteinExistence type="predicted"/>
<protein>
    <submittedName>
        <fullName evidence="1">Uncharacterized protein</fullName>
    </submittedName>
</protein>
<sequence>MLFKGSSAYEALLKNLTFGRGLLSRSMLTKKKDRGSLRVKTWGHWADLDGN</sequence>
<evidence type="ECO:0000313" key="2">
    <source>
        <dbReference type="Proteomes" id="UP000054477"/>
    </source>
</evidence>
<reference evidence="2" key="2">
    <citation type="submission" date="2015-01" db="EMBL/GenBank/DDBJ databases">
        <title>Evolutionary Origins and Diversification of the Mycorrhizal Mutualists.</title>
        <authorList>
            <consortium name="DOE Joint Genome Institute"/>
            <consortium name="Mycorrhizal Genomics Consortium"/>
            <person name="Kohler A."/>
            <person name="Kuo A."/>
            <person name="Nagy L.G."/>
            <person name="Floudas D."/>
            <person name="Copeland A."/>
            <person name="Barry K.W."/>
            <person name="Cichocki N."/>
            <person name="Veneault-Fourrey C."/>
            <person name="LaButti K."/>
            <person name="Lindquist E.A."/>
            <person name="Lipzen A."/>
            <person name="Lundell T."/>
            <person name="Morin E."/>
            <person name="Murat C."/>
            <person name="Riley R."/>
            <person name="Ohm R."/>
            <person name="Sun H."/>
            <person name="Tunlid A."/>
            <person name="Henrissat B."/>
            <person name="Grigoriev I.V."/>
            <person name="Hibbett D.S."/>
            <person name="Martin F."/>
        </authorList>
    </citation>
    <scope>NUCLEOTIDE SEQUENCE [LARGE SCALE GENOMIC DNA]</scope>
    <source>
        <strain evidence="2">LaAM-08-1</strain>
    </source>
</reference>
<reference evidence="1 2" key="1">
    <citation type="submission" date="2014-04" db="EMBL/GenBank/DDBJ databases">
        <authorList>
            <consortium name="DOE Joint Genome Institute"/>
            <person name="Kuo A."/>
            <person name="Kohler A."/>
            <person name="Nagy L.G."/>
            <person name="Floudas D."/>
            <person name="Copeland A."/>
            <person name="Barry K.W."/>
            <person name="Cichocki N."/>
            <person name="Veneault-Fourrey C."/>
            <person name="LaButti K."/>
            <person name="Lindquist E.A."/>
            <person name="Lipzen A."/>
            <person name="Lundell T."/>
            <person name="Morin E."/>
            <person name="Murat C."/>
            <person name="Sun H."/>
            <person name="Tunlid A."/>
            <person name="Henrissat B."/>
            <person name="Grigoriev I.V."/>
            <person name="Hibbett D.S."/>
            <person name="Martin F."/>
            <person name="Nordberg H.P."/>
            <person name="Cantor M.N."/>
            <person name="Hua S.X."/>
        </authorList>
    </citation>
    <scope>NUCLEOTIDE SEQUENCE [LARGE SCALE GENOMIC DNA]</scope>
    <source>
        <strain evidence="1 2">LaAM-08-1</strain>
    </source>
</reference>
<accession>A0A0C9XFC1</accession>